<feature type="compositionally biased region" description="Low complexity" evidence="1">
    <location>
        <begin position="12"/>
        <end position="22"/>
    </location>
</feature>
<evidence type="ECO:0000256" key="1">
    <source>
        <dbReference type="SAM" id="MobiDB-lite"/>
    </source>
</evidence>
<dbReference type="AlphaFoldDB" id="A0A5C2RT72"/>
<organism evidence="2 3">
    <name type="scientific">Lentinus tigrinus ALCF2SS1-6</name>
    <dbReference type="NCBI Taxonomy" id="1328759"/>
    <lineage>
        <taxon>Eukaryota</taxon>
        <taxon>Fungi</taxon>
        <taxon>Dikarya</taxon>
        <taxon>Basidiomycota</taxon>
        <taxon>Agaricomycotina</taxon>
        <taxon>Agaricomycetes</taxon>
        <taxon>Polyporales</taxon>
        <taxon>Polyporaceae</taxon>
        <taxon>Lentinus</taxon>
    </lineage>
</organism>
<name>A0A5C2RT72_9APHY</name>
<dbReference type="Proteomes" id="UP000313359">
    <property type="component" value="Unassembled WGS sequence"/>
</dbReference>
<sequence length="178" mass="19803">MSAELSEKECEPTSSTPTPGSSREGVSDPVPKAVHKKIPLTEFVAGEWTVRNMLPTRPLPHCLNPNWVECDVKQLPIVWFGAPYEEDKVIPFAIANGFGDKCDPDDELYAASLTWVSLVNQFYKRFGIYLRIEEVWGLKDNLVLESRHAQDHKTSAPPCPEYVLGDGVRGRGHAVVAV</sequence>
<reference evidence="2" key="1">
    <citation type="journal article" date="2018" name="Genome Biol. Evol.">
        <title>Genomics and development of Lentinus tigrinus, a white-rot wood-decaying mushroom with dimorphic fruiting bodies.</title>
        <authorList>
            <person name="Wu B."/>
            <person name="Xu Z."/>
            <person name="Knudson A."/>
            <person name="Carlson A."/>
            <person name="Chen N."/>
            <person name="Kovaka S."/>
            <person name="LaButti K."/>
            <person name="Lipzen A."/>
            <person name="Pennachio C."/>
            <person name="Riley R."/>
            <person name="Schakwitz W."/>
            <person name="Umezawa K."/>
            <person name="Ohm R.A."/>
            <person name="Grigoriev I.V."/>
            <person name="Nagy L.G."/>
            <person name="Gibbons J."/>
            <person name="Hibbett D."/>
        </authorList>
    </citation>
    <scope>NUCLEOTIDE SEQUENCE [LARGE SCALE GENOMIC DNA]</scope>
    <source>
        <strain evidence="2">ALCF2SS1-6</strain>
    </source>
</reference>
<accession>A0A5C2RT72</accession>
<evidence type="ECO:0000313" key="3">
    <source>
        <dbReference type="Proteomes" id="UP000313359"/>
    </source>
</evidence>
<dbReference type="OrthoDB" id="2737129at2759"/>
<feature type="compositionally biased region" description="Basic and acidic residues" evidence="1">
    <location>
        <begin position="1"/>
        <end position="11"/>
    </location>
</feature>
<feature type="region of interest" description="Disordered" evidence="1">
    <location>
        <begin position="1"/>
        <end position="30"/>
    </location>
</feature>
<keyword evidence="3" id="KW-1185">Reference proteome</keyword>
<proteinExistence type="predicted"/>
<gene>
    <name evidence="2" type="ORF">L227DRAFT_580361</name>
</gene>
<dbReference type="EMBL" id="ML122304">
    <property type="protein sequence ID" value="RPD54544.1"/>
    <property type="molecule type" value="Genomic_DNA"/>
</dbReference>
<evidence type="ECO:0000313" key="2">
    <source>
        <dbReference type="EMBL" id="RPD54544.1"/>
    </source>
</evidence>
<protein>
    <submittedName>
        <fullName evidence="2">Uncharacterized protein</fullName>
    </submittedName>
</protein>